<proteinExistence type="predicted"/>
<reference evidence="2" key="1">
    <citation type="journal article" date="2023" name="G3 (Bethesda)">
        <title>Whole genome assemblies of Zophobas morio and Tenebrio molitor.</title>
        <authorList>
            <person name="Kaur S."/>
            <person name="Stinson S.A."/>
            <person name="diCenzo G.C."/>
        </authorList>
    </citation>
    <scope>NUCLEOTIDE SEQUENCE</scope>
    <source>
        <strain evidence="2">QUZm001</strain>
    </source>
</reference>
<accession>A0AA38M3V6</accession>
<dbReference type="Proteomes" id="UP001168821">
    <property type="component" value="Unassembled WGS sequence"/>
</dbReference>
<comment type="caution">
    <text evidence="2">The sequence shown here is derived from an EMBL/GenBank/DDBJ whole genome shotgun (WGS) entry which is preliminary data.</text>
</comment>
<feature type="compositionally biased region" description="Polar residues" evidence="1">
    <location>
        <begin position="38"/>
        <end position="50"/>
    </location>
</feature>
<organism evidence="2 3">
    <name type="scientific">Zophobas morio</name>
    <dbReference type="NCBI Taxonomy" id="2755281"/>
    <lineage>
        <taxon>Eukaryota</taxon>
        <taxon>Metazoa</taxon>
        <taxon>Ecdysozoa</taxon>
        <taxon>Arthropoda</taxon>
        <taxon>Hexapoda</taxon>
        <taxon>Insecta</taxon>
        <taxon>Pterygota</taxon>
        <taxon>Neoptera</taxon>
        <taxon>Endopterygota</taxon>
        <taxon>Coleoptera</taxon>
        <taxon>Polyphaga</taxon>
        <taxon>Cucujiformia</taxon>
        <taxon>Tenebrionidae</taxon>
        <taxon>Zophobas</taxon>
    </lineage>
</organism>
<gene>
    <name evidence="2" type="ORF">Zmor_028089</name>
</gene>
<keyword evidence="3" id="KW-1185">Reference proteome</keyword>
<dbReference type="EMBL" id="JALNTZ010000009">
    <property type="protein sequence ID" value="KAJ3641587.1"/>
    <property type="molecule type" value="Genomic_DNA"/>
</dbReference>
<name>A0AA38M3V6_9CUCU</name>
<evidence type="ECO:0000313" key="2">
    <source>
        <dbReference type="EMBL" id="KAJ3641587.1"/>
    </source>
</evidence>
<evidence type="ECO:0000313" key="3">
    <source>
        <dbReference type="Proteomes" id="UP001168821"/>
    </source>
</evidence>
<dbReference type="AlphaFoldDB" id="A0AA38M3V6"/>
<evidence type="ECO:0000256" key="1">
    <source>
        <dbReference type="SAM" id="MobiDB-lite"/>
    </source>
</evidence>
<feature type="region of interest" description="Disordered" evidence="1">
    <location>
        <begin position="29"/>
        <end position="66"/>
    </location>
</feature>
<sequence>MVGTRWESSKRPLFIRTIWKDGQHHVVLQKDQDIGPQTVRSGRSNQTSSRAGKKKTPPSAESSPFKVPSVKLLLASLRHMKNDPRTKKHKAEAREFVKSAITVNIVPRDSVRYSDLNRQVSFKDEKRAKFSTKSNSVDVHNLYEDQDSIVTPPPFSYDNYCVDQFNSSLSERVMIWLDLAIQNHKQFKNVDLKKRVVTARACPIVERSTIKPEIIKPKEERQVVNKISDVVEVQPLVTSRMECEQPGDVINEEAKLKVRSSTAKRQLHIFLPLPKKYSDSGSFLSSKTSSTMNKL</sequence>
<protein>
    <submittedName>
        <fullName evidence="2">Uncharacterized protein</fullName>
    </submittedName>
</protein>